<proteinExistence type="predicted"/>
<comment type="subcellular location">
    <subcellularLocation>
        <location evidence="2">Host endomembrane system</location>
        <topology evidence="2">Peripheral membrane protein</topology>
    </subcellularLocation>
    <subcellularLocation>
        <location evidence="1">Virion</location>
    </subcellularLocation>
</comment>
<feature type="compositionally biased region" description="Basic residues" evidence="8">
    <location>
        <begin position="1"/>
        <end position="12"/>
    </location>
</feature>
<sequence>MFSRFKKSLSKKGKNDDNQLLYDPPAYDSDDFFAPIKPSAPDLELEDFRKETLHVEAELIIKTHAGIKTMEELLKILGIWIDQCSGPIRQRHLDLWVYLCLGLHVRRDVGIKSYNVYRAALDSSVVFLHAPKTQGKFQFVPCHQFFTQKYKGKDCDVDFTCKFKETKRTGIPAHTIYNQVLKSGFPPPKPIEVFAGYDVTVSVNKNGEHEIAASAT</sequence>
<evidence type="ECO:0000313" key="10">
    <source>
        <dbReference type="Proteomes" id="UP000207720"/>
    </source>
</evidence>
<evidence type="ECO:0000313" key="9">
    <source>
        <dbReference type="EMBL" id="AJR28456.1"/>
    </source>
</evidence>
<keyword evidence="7" id="KW-0468">Viral matrix protein</keyword>
<evidence type="ECO:0000256" key="3">
    <source>
        <dbReference type="ARBA" id="ARBA00017678"/>
    </source>
</evidence>
<organism evidence="9 10">
    <name type="scientific">Le Dantec virus</name>
    <dbReference type="NCBI Taxonomy" id="318848"/>
    <lineage>
        <taxon>Viruses</taxon>
        <taxon>Riboviria</taxon>
        <taxon>Orthornavirae</taxon>
        <taxon>Negarnaviricota</taxon>
        <taxon>Haploviricotina</taxon>
        <taxon>Monjiviricetes</taxon>
        <taxon>Mononegavirales</taxon>
        <taxon>Rhabdoviridae</taxon>
        <taxon>Alpharhabdovirinae</taxon>
        <taxon>Ledantevirus</taxon>
        <taxon>Ledantevirus ledantec</taxon>
    </lineage>
</organism>
<dbReference type="RefSeq" id="YP_009361870.1">
    <property type="nucleotide sequence ID" value="NC_034443.1"/>
</dbReference>
<dbReference type="InterPro" id="IPR009397">
    <property type="entry name" value="Vesiculo_matrix"/>
</dbReference>
<keyword evidence="4" id="KW-0946">Virion</keyword>
<dbReference type="Proteomes" id="UP000207720">
    <property type="component" value="Segment"/>
</dbReference>
<evidence type="ECO:0000256" key="4">
    <source>
        <dbReference type="ARBA" id="ARBA00022844"/>
    </source>
</evidence>
<dbReference type="KEGG" id="vg:32707762"/>
<dbReference type="GO" id="GO:0039660">
    <property type="term" value="F:structural constituent of virion"/>
    <property type="evidence" value="ECO:0007669"/>
    <property type="project" value="UniProtKB-KW"/>
</dbReference>
<keyword evidence="5" id="KW-1043">Host membrane</keyword>
<evidence type="ECO:0000256" key="7">
    <source>
        <dbReference type="ARBA" id="ARBA00023311"/>
    </source>
</evidence>
<accession>A0A0D3R1G3</accession>
<reference evidence="9 10" key="1">
    <citation type="journal article" date="2015" name="PLoS Pathog.">
        <title>Evolution of genome size and complexity in the rhabdoviridae.</title>
        <authorList>
            <person name="Walker P.J."/>
            <person name="Firth C."/>
            <person name="Widen S.G."/>
            <person name="Blasdell K.R."/>
            <person name="Guzman H."/>
            <person name="Wood T.G."/>
            <person name="Paradkar P.N."/>
            <person name="Holmes E.C."/>
            <person name="Tesh R.B."/>
            <person name="Vasilakis N."/>
        </authorList>
    </citation>
    <scope>NUCLEOTIDE SEQUENCE [LARGE SCALE GENOMIC DNA]</scope>
    <source>
        <strain evidence="9 10">DakHD763</strain>
    </source>
</reference>
<keyword evidence="6" id="KW-0472">Membrane</keyword>
<evidence type="ECO:0000256" key="5">
    <source>
        <dbReference type="ARBA" id="ARBA00022870"/>
    </source>
</evidence>
<feature type="region of interest" description="Disordered" evidence="8">
    <location>
        <begin position="1"/>
        <end position="20"/>
    </location>
</feature>
<dbReference type="GeneID" id="32707762"/>
<dbReference type="GO" id="GO:0019031">
    <property type="term" value="C:viral envelope"/>
    <property type="evidence" value="ECO:0007669"/>
    <property type="project" value="InterPro"/>
</dbReference>
<evidence type="ECO:0000256" key="1">
    <source>
        <dbReference type="ARBA" id="ARBA00004328"/>
    </source>
</evidence>
<dbReference type="Pfam" id="PF06326">
    <property type="entry name" value="Vesiculo_matrix"/>
    <property type="match status" value="1"/>
</dbReference>
<evidence type="ECO:0000256" key="2">
    <source>
        <dbReference type="ARBA" id="ARBA00004531"/>
    </source>
</evidence>
<evidence type="ECO:0000256" key="8">
    <source>
        <dbReference type="SAM" id="MobiDB-lite"/>
    </source>
</evidence>
<name>A0A0D3R1G3_9RHAB</name>
<dbReference type="EMBL" id="KM205006">
    <property type="protein sequence ID" value="AJR28456.1"/>
    <property type="molecule type" value="Viral_cRNA"/>
</dbReference>
<keyword evidence="10" id="KW-1185">Reference proteome</keyword>
<dbReference type="OrthoDB" id="15843at10239"/>
<dbReference type="GO" id="GO:0033645">
    <property type="term" value="C:host cell endomembrane system"/>
    <property type="evidence" value="ECO:0007669"/>
    <property type="project" value="UniProtKB-SubCell"/>
</dbReference>
<evidence type="ECO:0000256" key="6">
    <source>
        <dbReference type="ARBA" id="ARBA00023136"/>
    </source>
</evidence>
<protein>
    <recommendedName>
        <fullName evidence="3">Matrix protein</fullName>
    </recommendedName>
</protein>